<reference evidence="2" key="1">
    <citation type="submission" date="2016-10" db="EMBL/GenBank/DDBJ databases">
        <authorList>
            <person name="de Groot N.N."/>
        </authorList>
    </citation>
    <scope>NUCLEOTIDE SEQUENCE</scope>
    <source>
        <strain evidence="2">DSM 24743</strain>
    </source>
</reference>
<sequence>MNMKLVQGVTIALLSVTSLTCLIFGYLEVAVLFMTVLFAMTNSFRYRQMKAQGMHREAKWMLGMSVTFGVLFFVVLATILF</sequence>
<accession>A0A1C7DU12</accession>
<dbReference type="EMBL" id="CP016537">
    <property type="protein sequence ID" value="ANU15089.1"/>
    <property type="molecule type" value="Genomic_DNA"/>
</dbReference>
<keyword evidence="3" id="KW-1185">Reference proteome</keyword>
<organism evidence="2 3">
    <name type="scientific">Planococcus halocryophilus</name>
    <dbReference type="NCBI Taxonomy" id="1215089"/>
    <lineage>
        <taxon>Bacteria</taxon>
        <taxon>Bacillati</taxon>
        <taxon>Bacillota</taxon>
        <taxon>Bacilli</taxon>
        <taxon>Bacillales</taxon>
        <taxon>Caryophanaceae</taxon>
        <taxon>Planococcus</taxon>
    </lineage>
</organism>
<gene>
    <name evidence="2" type="ORF">BBI08_15035</name>
</gene>
<protein>
    <submittedName>
        <fullName evidence="2">Uncharacterized protein</fullName>
    </submittedName>
</protein>
<dbReference type="Proteomes" id="UP000092687">
    <property type="component" value="Chromosome"/>
</dbReference>
<evidence type="ECO:0000256" key="1">
    <source>
        <dbReference type="SAM" id="Phobius"/>
    </source>
</evidence>
<evidence type="ECO:0000313" key="2">
    <source>
        <dbReference type="EMBL" id="ANU15089.1"/>
    </source>
</evidence>
<proteinExistence type="predicted"/>
<feature type="transmembrane region" description="Helical" evidence="1">
    <location>
        <begin position="12"/>
        <end position="39"/>
    </location>
</feature>
<evidence type="ECO:0000313" key="3">
    <source>
        <dbReference type="Proteomes" id="UP000092687"/>
    </source>
</evidence>
<feature type="transmembrane region" description="Helical" evidence="1">
    <location>
        <begin position="60"/>
        <end position="80"/>
    </location>
</feature>
<dbReference type="RefSeq" id="WP_008498800.1">
    <property type="nucleotide sequence ID" value="NZ_CP016537.2"/>
</dbReference>
<dbReference type="KEGG" id="phc:BBI08_15035"/>
<dbReference type="OrthoDB" id="2455735at2"/>
<keyword evidence="1" id="KW-0812">Transmembrane</keyword>
<keyword evidence="1" id="KW-1133">Transmembrane helix</keyword>
<keyword evidence="1" id="KW-0472">Membrane</keyword>
<name>A0A1C7DU12_9BACL</name>
<dbReference type="AlphaFoldDB" id="A0A1C7DU12"/>